<dbReference type="EMBL" id="CAEZWU010000045">
    <property type="protein sequence ID" value="CAB4663722.1"/>
    <property type="molecule type" value="Genomic_DNA"/>
</dbReference>
<dbReference type="AlphaFoldDB" id="A0A6J6LPZ1"/>
<proteinExistence type="predicted"/>
<evidence type="ECO:0000313" key="1">
    <source>
        <dbReference type="EMBL" id="CAB4663722.1"/>
    </source>
</evidence>
<dbReference type="PANTHER" id="PTHR41700">
    <property type="entry name" value="GCN5-RELATED N-ACETYLTRANSFERASE"/>
    <property type="match status" value="1"/>
</dbReference>
<gene>
    <name evidence="1" type="ORF">UFOPK2292_00433</name>
</gene>
<organism evidence="1">
    <name type="scientific">freshwater metagenome</name>
    <dbReference type="NCBI Taxonomy" id="449393"/>
    <lineage>
        <taxon>unclassified sequences</taxon>
        <taxon>metagenomes</taxon>
        <taxon>ecological metagenomes</taxon>
    </lineage>
</organism>
<accession>A0A6J6LPZ1</accession>
<name>A0A6J6LPZ1_9ZZZZ</name>
<protein>
    <submittedName>
        <fullName evidence="1">Unannotated protein</fullName>
    </submittedName>
</protein>
<sequence length="254" mass="27927">MVTSTGMMSIIAEKIGSIQMTEIELVIKPENAHDLARVLTEVWGGADPIPPDVIIAIVHAGGYASLASQIVNGKKQFVGGSLAIVGNHQRKLHSHVTGVIEAATKTGVGRALKDHQWMWAKENEFSAISWTFDPLVRRNAHFNLIVLGAKVVKYCQNYYGEINDLINAGDQTDRLVVERQVDGLSVAPSSITCVAKDGDLIIPTPLDIVGLRNTDRDTATRLRLEQRASFEAAFERSFLVHGLTDDGYFIMRYK</sequence>
<dbReference type="InterPro" id="IPR038764">
    <property type="entry name" value="GNAT_N_AcTrfase_prd"/>
</dbReference>
<reference evidence="1" key="1">
    <citation type="submission" date="2020-05" db="EMBL/GenBank/DDBJ databases">
        <authorList>
            <person name="Chiriac C."/>
            <person name="Salcher M."/>
            <person name="Ghai R."/>
            <person name="Kavagutti S V."/>
        </authorList>
    </citation>
    <scope>NUCLEOTIDE SEQUENCE</scope>
</reference>
<dbReference type="PANTHER" id="PTHR41700:SF1">
    <property type="entry name" value="N-ACETYLTRANSFERASE DOMAIN-CONTAINING PROTEIN"/>
    <property type="match status" value="1"/>
</dbReference>